<evidence type="ECO:0000256" key="3">
    <source>
        <dbReference type="ARBA" id="ARBA00022692"/>
    </source>
</evidence>
<dbReference type="GO" id="GO:0016787">
    <property type="term" value="F:hydrolase activity"/>
    <property type="evidence" value="ECO:0007669"/>
    <property type="project" value="UniProtKB-KW"/>
</dbReference>
<evidence type="ECO:0000256" key="8">
    <source>
        <dbReference type="SAM" id="Phobius"/>
    </source>
</evidence>
<evidence type="ECO:0000256" key="6">
    <source>
        <dbReference type="ARBA" id="ARBA00023136"/>
    </source>
</evidence>
<feature type="compositionally biased region" description="Basic residues" evidence="7">
    <location>
        <begin position="242"/>
        <end position="252"/>
    </location>
</feature>
<name>A0A949N865_9ACTN</name>
<dbReference type="Proteomes" id="UP000694501">
    <property type="component" value="Unassembled WGS sequence"/>
</dbReference>
<feature type="transmembrane region" description="Helical" evidence="8">
    <location>
        <begin position="60"/>
        <end position="79"/>
    </location>
</feature>
<feature type="domain" description="Phosphatidic acid phosphatase type 2/haloperoxidase" evidence="9">
    <location>
        <begin position="63"/>
        <end position="174"/>
    </location>
</feature>
<evidence type="ECO:0000256" key="2">
    <source>
        <dbReference type="ARBA" id="ARBA00022475"/>
    </source>
</evidence>
<dbReference type="PANTHER" id="PTHR14969:SF62">
    <property type="entry name" value="DECAPRENYLPHOSPHORYL-5-PHOSPHORIBOSE PHOSPHATASE RV3807C-RELATED"/>
    <property type="match status" value="1"/>
</dbReference>
<evidence type="ECO:0000256" key="7">
    <source>
        <dbReference type="SAM" id="MobiDB-lite"/>
    </source>
</evidence>
<gene>
    <name evidence="10" type="ORF">JGS22_011410</name>
</gene>
<keyword evidence="4" id="KW-0378">Hydrolase</keyword>
<proteinExistence type="predicted"/>
<dbReference type="InterPro" id="IPR036938">
    <property type="entry name" value="PAP2/HPO_sf"/>
</dbReference>
<dbReference type="EMBL" id="JAELVF020000001">
    <property type="protein sequence ID" value="MBU7598206.1"/>
    <property type="molecule type" value="Genomic_DNA"/>
</dbReference>
<feature type="region of interest" description="Disordered" evidence="7">
    <location>
        <begin position="208"/>
        <end position="272"/>
    </location>
</feature>
<feature type="transmembrane region" description="Helical" evidence="8">
    <location>
        <begin position="25"/>
        <end position="48"/>
    </location>
</feature>
<dbReference type="Pfam" id="PF01569">
    <property type="entry name" value="PAP2"/>
    <property type="match status" value="1"/>
</dbReference>
<evidence type="ECO:0000313" key="11">
    <source>
        <dbReference type="Proteomes" id="UP000694501"/>
    </source>
</evidence>
<dbReference type="SUPFAM" id="SSF48317">
    <property type="entry name" value="Acid phosphatase/Vanadium-dependent haloperoxidase"/>
    <property type="match status" value="1"/>
</dbReference>
<dbReference type="GO" id="GO:0005886">
    <property type="term" value="C:plasma membrane"/>
    <property type="evidence" value="ECO:0007669"/>
    <property type="project" value="UniProtKB-SubCell"/>
</dbReference>
<accession>A0A949N865</accession>
<dbReference type="InterPro" id="IPR000326">
    <property type="entry name" value="PAP2/HPO"/>
</dbReference>
<evidence type="ECO:0000259" key="9">
    <source>
        <dbReference type="SMART" id="SM00014"/>
    </source>
</evidence>
<dbReference type="PANTHER" id="PTHR14969">
    <property type="entry name" value="SPHINGOSINE-1-PHOSPHATE PHOSPHOHYDROLASE"/>
    <property type="match status" value="1"/>
</dbReference>
<evidence type="ECO:0000313" key="10">
    <source>
        <dbReference type="EMBL" id="MBU7598206.1"/>
    </source>
</evidence>
<comment type="caution">
    <text evidence="10">The sequence shown here is derived from an EMBL/GenBank/DDBJ whole genome shotgun (WGS) entry which is preliminary data.</text>
</comment>
<feature type="transmembrane region" description="Helical" evidence="8">
    <location>
        <begin position="136"/>
        <end position="153"/>
    </location>
</feature>
<evidence type="ECO:0000256" key="5">
    <source>
        <dbReference type="ARBA" id="ARBA00022989"/>
    </source>
</evidence>
<reference evidence="10" key="1">
    <citation type="submission" date="2021-06" db="EMBL/GenBank/DDBJ databases">
        <title>Sequencing of actinobacteria type strains.</title>
        <authorList>
            <person name="Nguyen G.-S."/>
            <person name="Wentzel A."/>
        </authorList>
    </citation>
    <scope>NUCLEOTIDE SEQUENCE</scope>
    <source>
        <strain evidence="10">P38-E01</strain>
    </source>
</reference>
<keyword evidence="5 8" id="KW-1133">Transmembrane helix</keyword>
<dbReference type="Gene3D" id="1.20.144.10">
    <property type="entry name" value="Phosphatidic acid phosphatase type 2/haloperoxidase"/>
    <property type="match status" value="1"/>
</dbReference>
<sequence length="272" mass="28807">MAGWEDPDVDLLYRVNGWSEQTPEWVSSVLGFMSEYGVIFGLMALGLWTWWTARQRPGSVTAVAGLLWAPLGAVAAYAANYPIRELVERPRPLVDHPDLNVLVEGKGGWSFVSDHSALTMALAVGIFMVNRRWGAVAILLALFQGFGRIYAGVHYPTDVVGGVALGTAVVLLLAPLALMLLTPLTRAVAASPRGGWLITCPRAEAARVRSGEDGGQGGGELHGDEAPTADSADRPAGGGRSGRGRRGVRARSRGGEGTEGRSASEKHRDAVV</sequence>
<feature type="compositionally biased region" description="Basic and acidic residues" evidence="7">
    <location>
        <begin position="253"/>
        <end position="272"/>
    </location>
</feature>
<evidence type="ECO:0000256" key="4">
    <source>
        <dbReference type="ARBA" id="ARBA00022801"/>
    </source>
</evidence>
<comment type="subcellular location">
    <subcellularLocation>
        <location evidence="1">Cell membrane</location>
        <topology evidence="1">Multi-pass membrane protein</topology>
    </subcellularLocation>
</comment>
<keyword evidence="3 8" id="KW-0812">Transmembrane</keyword>
<evidence type="ECO:0000256" key="1">
    <source>
        <dbReference type="ARBA" id="ARBA00004651"/>
    </source>
</evidence>
<dbReference type="SMART" id="SM00014">
    <property type="entry name" value="acidPPc"/>
    <property type="match status" value="1"/>
</dbReference>
<dbReference type="RefSeq" id="WP_211040013.1">
    <property type="nucleotide sequence ID" value="NZ_JAELVF020000001.1"/>
</dbReference>
<dbReference type="AlphaFoldDB" id="A0A949N865"/>
<feature type="transmembrane region" description="Helical" evidence="8">
    <location>
        <begin position="159"/>
        <end position="181"/>
    </location>
</feature>
<keyword evidence="6 8" id="KW-0472">Membrane</keyword>
<keyword evidence="2" id="KW-1003">Cell membrane</keyword>
<protein>
    <submittedName>
        <fullName evidence="10">Phosphatase PAP2 family protein</fullName>
    </submittedName>
</protein>
<keyword evidence="11" id="KW-1185">Reference proteome</keyword>
<organism evidence="10 11">
    <name type="scientific">Streptomyces tardus</name>
    <dbReference type="NCBI Taxonomy" id="2780544"/>
    <lineage>
        <taxon>Bacteria</taxon>
        <taxon>Bacillati</taxon>
        <taxon>Actinomycetota</taxon>
        <taxon>Actinomycetes</taxon>
        <taxon>Kitasatosporales</taxon>
        <taxon>Streptomycetaceae</taxon>
        <taxon>Streptomyces</taxon>
    </lineage>
</organism>